<evidence type="ECO:0000313" key="9">
    <source>
        <dbReference type="EMBL" id="WOX04519.1"/>
    </source>
</evidence>
<evidence type="ECO:0000256" key="1">
    <source>
        <dbReference type="ARBA" id="ARBA00022598"/>
    </source>
</evidence>
<keyword evidence="10" id="KW-1185">Reference proteome</keyword>
<dbReference type="KEGG" id="mpaf:R5R33_12295"/>
<name>A0AAU0MV94_9GAMM</name>
<keyword evidence="3 7" id="KW-0227">DNA damage</keyword>
<dbReference type="EC" id="6.5.1.2" evidence="7"/>
<dbReference type="InterPro" id="IPR013839">
    <property type="entry name" value="DNAligase_adenylation"/>
</dbReference>
<dbReference type="InterPro" id="IPR004150">
    <property type="entry name" value="NAD_DNA_ligase_OB"/>
</dbReference>
<dbReference type="InterPro" id="IPR013840">
    <property type="entry name" value="DNAligase_N"/>
</dbReference>
<dbReference type="HAMAP" id="MF_01587">
    <property type="entry name" value="DNA_ligase_B"/>
    <property type="match status" value="1"/>
</dbReference>
<evidence type="ECO:0000256" key="3">
    <source>
        <dbReference type="ARBA" id="ARBA00022763"/>
    </source>
</evidence>
<comment type="function">
    <text evidence="7">Catalyzes the formation of phosphodiester linkages between 5'-phosphoryl and 3'-hydroxyl groups in double-stranded DNA using NAD as a coenzyme and as the energy source for the reaction.</text>
</comment>
<evidence type="ECO:0000256" key="7">
    <source>
        <dbReference type="HAMAP-Rule" id="MF_01587"/>
    </source>
</evidence>
<dbReference type="PANTHER" id="PTHR47810">
    <property type="entry name" value="DNA LIGASE"/>
    <property type="match status" value="1"/>
</dbReference>
<organism evidence="9 10">
    <name type="scientific">Microbulbifer pacificus</name>
    <dbReference type="NCBI Taxonomy" id="407164"/>
    <lineage>
        <taxon>Bacteria</taxon>
        <taxon>Pseudomonadati</taxon>
        <taxon>Pseudomonadota</taxon>
        <taxon>Gammaproteobacteria</taxon>
        <taxon>Cellvibrionales</taxon>
        <taxon>Microbulbiferaceae</taxon>
        <taxon>Microbulbifer</taxon>
    </lineage>
</organism>
<proteinExistence type="inferred from homology"/>
<evidence type="ECO:0000313" key="10">
    <source>
        <dbReference type="Proteomes" id="UP001302477"/>
    </source>
</evidence>
<feature type="active site" description="N6-AMP-lysine intermediate" evidence="7">
    <location>
        <position position="152"/>
    </location>
</feature>
<keyword evidence="1 7" id="KW-0436">Ligase</keyword>
<dbReference type="InterPro" id="IPR020923">
    <property type="entry name" value="DNA_ligase_B"/>
</dbReference>
<keyword evidence="5 7" id="KW-0234">DNA repair</keyword>
<dbReference type="Gene3D" id="2.40.50.140">
    <property type="entry name" value="Nucleic acid-binding proteins"/>
    <property type="match status" value="1"/>
</dbReference>
<dbReference type="SUPFAM" id="SSF47781">
    <property type="entry name" value="RuvA domain 2-like"/>
    <property type="match status" value="1"/>
</dbReference>
<dbReference type="Gene3D" id="3.30.470.30">
    <property type="entry name" value="DNA ligase/mRNA capping enzyme"/>
    <property type="match status" value="1"/>
</dbReference>
<dbReference type="GO" id="GO:0006281">
    <property type="term" value="P:DNA repair"/>
    <property type="evidence" value="ECO:0007669"/>
    <property type="project" value="UniProtKB-KW"/>
</dbReference>
<keyword evidence="4 7" id="KW-0520">NAD</keyword>
<dbReference type="GO" id="GO:0006260">
    <property type="term" value="P:DNA replication"/>
    <property type="evidence" value="ECO:0007669"/>
    <property type="project" value="UniProtKB-KW"/>
</dbReference>
<evidence type="ECO:0000256" key="5">
    <source>
        <dbReference type="ARBA" id="ARBA00023204"/>
    </source>
</evidence>
<evidence type="ECO:0000256" key="6">
    <source>
        <dbReference type="ARBA" id="ARBA00034005"/>
    </source>
</evidence>
<dbReference type="InterPro" id="IPR012340">
    <property type="entry name" value="NA-bd_OB-fold"/>
</dbReference>
<dbReference type="InterPro" id="IPR050326">
    <property type="entry name" value="NAD_dep_DNA_ligaseB"/>
</dbReference>
<dbReference type="SUPFAM" id="SSF50249">
    <property type="entry name" value="Nucleic acid-binding proteins"/>
    <property type="match status" value="1"/>
</dbReference>
<dbReference type="Gene3D" id="1.10.287.610">
    <property type="entry name" value="Helix hairpin bin"/>
    <property type="match status" value="1"/>
</dbReference>
<dbReference type="InterPro" id="IPR001679">
    <property type="entry name" value="DNA_ligase"/>
</dbReference>
<reference evidence="9 10" key="1">
    <citation type="submission" date="2023-10" db="EMBL/GenBank/DDBJ databases">
        <title>Description of Microbulbifer bruguierae sp. nov., isolated from the sediments of mangrove plant Bruguiera sexangula and comparative genomic analyses of the genus Microbulbifer.</title>
        <authorList>
            <person name="Long M."/>
        </authorList>
    </citation>
    <scope>NUCLEOTIDE SEQUENCE [LARGE SCALE GENOMIC DNA]</scope>
    <source>
        <strain evidence="9 10">SPO729</strain>
    </source>
</reference>
<comment type="catalytic activity">
    <reaction evidence="6 7">
        <text>NAD(+) + (deoxyribonucleotide)n-3'-hydroxyl + 5'-phospho-(deoxyribonucleotide)m = (deoxyribonucleotide)n+m + AMP + beta-nicotinamide D-nucleotide.</text>
        <dbReference type="EC" id="6.5.1.2"/>
    </reaction>
</comment>
<dbReference type="EMBL" id="CP137555">
    <property type="protein sequence ID" value="WOX04519.1"/>
    <property type="molecule type" value="Genomic_DNA"/>
</dbReference>
<sequence>MELSLPRHAGIPAALRFHIHAHLSTGPRLWILLLLLISRSVFGVCPDWEANRAQKELDQLSAQLARWDHAYYVEHQALVDDGVYDQAHSRLQQWQNCFPELAVHRALPKQTEPYTLAHPVVQTGLNKLRDEAAVAQWLQKNSSEAEIWIQPKVDGVAVTLVYRHGRLAQMISRGDGEHGQDWTAHAQAIAAIPREIADRQGELVLQGELYWRLSEHVQAGSRFNARGRVSGAMASQELSAEQMRSLALFVWEWPRGPVSMIERLHRLTTWGFDTASHSHQVRTLEEVRHWREYWYRSPQFFATDGIVLRRGDRPRGEIWQAQPPLWAIAWKHPAATALAQVIAVQFPVGRTGKVVPVIELAPTELGDREIRRVSSGSFARWQTLDIRPGDQLRIALAGQTIPKILDVVMPSVERQVLVVPDPKDYGPLTCWHGVAGCEEQYLARAQWMGEKLGLRGMGEARWRALQEAGLLPDLLAWMTFTQTQLLEVSGIGKVRTQKYLSNFARARQQPFGRWMIALGMPAAEFLPDEFWRSESYSTLAARDTRDWQSLPGIGPGRASDISAFLRHPEVLALCERLQALGVAGFTEATAL</sequence>
<dbReference type="Pfam" id="PF03120">
    <property type="entry name" value="OB_DNA_ligase"/>
    <property type="match status" value="1"/>
</dbReference>
<dbReference type="Proteomes" id="UP001302477">
    <property type="component" value="Chromosome"/>
</dbReference>
<dbReference type="InterPro" id="IPR010994">
    <property type="entry name" value="RuvA_2-like"/>
</dbReference>
<dbReference type="PIRSF" id="PIRSF001604">
    <property type="entry name" value="LigA"/>
    <property type="match status" value="1"/>
</dbReference>
<accession>A0AAU0MV94</accession>
<protein>
    <recommendedName>
        <fullName evidence="7">DNA ligase B</fullName>
        <ecNumber evidence="7">6.5.1.2</ecNumber>
    </recommendedName>
    <alternativeName>
        <fullName evidence="7">Polydeoxyribonucleotide synthase [NAD(+)] B</fullName>
    </alternativeName>
</protein>
<keyword evidence="2 7" id="KW-0235">DNA replication</keyword>
<dbReference type="SMART" id="SM00532">
    <property type="entry name" value="LIGANc"/>
    <property type="match status" value="1"/>
</dbReference>
<evidence type="ECO:0000256" key="2">
    <source>
        <dbReference type="ARBA" id="ARBA00022705"/>
    </source>
</evidence>
<dbReference type="PANTHER" id="PTHR47810:SF1">
    <property type="entry name" value="DNA LIGASE B"/>
    <property type="match status" value="1"/>
</dbReference>
<evidence type="ECO:0000256" key="4">
    <source>
        <dbReference type="ARBA" id="ARBA00023027"/>
    </source>
</evidence>
<dbReference type="Pfam" id="PF01653">
    <property type="entry name" value="DNA_ligase_aden"/>
    <property type="match status" value="1"/>
</dbReference>
<dbReference type="NCBIfam" id="NF005987">
    <property type="entry name" value="PRK08097.1"/>
    <property type="match status" value="1"/>
</dbReference>
<dbReference type="RefSeq" id="WP_318952997.1">
    <property type="nucleotide sequence ID" value="NZ_CP137555.1"/>
</dbReference>
<evidence type="ECO:0000259" key="8">
    <source>
        <dbReference type="SMART" id="SM00532"/>
    </source>
</evidence>
<comment type="similarity">
    <text evidence="7">Belongs to the NAD-dependent DNA ligase family. LigB subfamily.</text>
</comment>
<gene>
    <name evidence="7 9" type="primary">ligB</name>
    <name evidence="9" type="ORF">R5R33_12295</name>
</gene>
<feature type="domain" description="NAD-dependent DNA ligase N-terminal" evidence="8">
    <location>
        <begin position="52"/>
        <end position="453"/>
    </location>
</feature>
<dbReference type="GO" id="GO:0003911">
    <property type="term" value="F:DNA ligase (NAD+) activity"/>
    <property type="evidence" value="ECO:0007669"/>
    <property type="project" value="UniProtKB-UniRule"/>
</dbReference>
<dbReference type="SUPFAM" id="SSF56091">
    <property type="entry name" value="DNA ligase/mRNA capping enzyme, catalytic domain"/>
    <property type="match status" value="1"/>
</dbReference>
<dbReference type="AlphaFoldDB" id="A0AAU0MV94"/>